<keyword evidence="1 2" id="KW-0103">Bromodomain</keyword>
<evidence type="ECO:0000313" key="5">
    <source>
        <dbReference type="EMBL" id="KAK3285464.1"/>
    </source>
</evidence>
<feature type="domain" description="Bromo" evidence="4">
    <location>
        <begin position="294"/>
        <end position="366"/>
    </location>
</feature>
<dbReference type="PANTHER" id="PTHR45926">
    <property type="entry name" value="OSJNBA0053K19.4 PROTEIN"/>
    <property type="match status" value="1"/>
</dbReference>
<feature type="compositionally biased region" description="Polar residues" evidence="3">
    <location>
        <begin position="177"/>
        <end position="197"/>
    </location>
</feature>
<evidence type="ECO:0000256" key="1">
    <source>
        <dbReference type="ARBA" id="ARBA00023117"/>
    </source>
</evidence>
<comment type="caution">
    <text evidence="5">The sequence shown here is derived from an EMBL/GenBank/DDBJ whole genome shotgun (WGS) entry which is preliminary data.</text>
</comment>
<reference evidence="5 6" key="1">
    <citation type="journal article" date="2015" name="Genome Biol. Evol.">
        <title>Comparative Genomics of a Bacterivorous Green Alga Reveals Evolutionary Causalities and Consequences of Phago-Mixotrophic Mode of Nutrition.</title>
        <authorList>
            <person name="Burns J.A."/>
            <person name="Paasch A."/>
            <person name="Narechania A."/>
            <person name="Kim E."/>
        </authorList>
    </citation>
    <scope>NUCLEOTIDE SEQUENCE [LARGE SCALE GENOMIC DNA]</scope>
    <source>
        <strain evidence="5 6">PLY_AMNH</strain>
    </source>
</reference>
<feature type="region of interest" description="Disordered" evidence="3">
    <location>
        <begin position="772"/>
        <end position="811"/>
    </location>
</feature>
<dbReference type="SMART" id="SM00297">
    <property type="entry name" value="BROMO"/>
    <property type="match status" value="1"/>
</dbReference>
<dbReference type="Proteomes" id="UP001190700">
    <property type="component" value="Unassembled WGS sequence"/>
</dbReference>
<evidence type="ECO:0000256" key="2">
    <source>
        <dbReference type="PROSITE-ProRule" id="PRU00035"/>
    </source>
</evidence>
<gene>
    <name evidence="5" type="ORF">CYMTET_6933</name>
</gene>
<accession>A0AAE0GW70</accession>
<evidence type="ECO:0000259" key="4">
    <source>
        <dbReference type="PROSITE" id="PS50014"/>
    </source>
</evidence>
<organism evidence="5 6">
    <name type="scientific">Cymbomonas tetramitiformis</name>
    <dbReference type="NCBI Taxonomy" id="36881"/>
    <lineage>
        <taxon>Eukaryota</taxon>
        <taxon>Viridiplantae</taxon>
        <taxon>Chlorophyta</taxon>
        <taxon>Pyramimonadophyceae</taxon>
        <taxon>Pyramimonadales</taxon>
        <taxon>Pyramimonadaceae</taxon>
        <taxon>Cymbomonas</taxon>
    </lineage>
</organism>
<feature type="compositionally biased region" description="Low complexity" evidence="3">
    <location>
        <begin position="143"/>
        <end position="155"/>
    </location>
</feature>
<evidence type="ECO:0000313" key="6">
    <source>
        <dbReference type="Proteomes" id="UP001190700"/>
    </source>
</evidence>
<dbReference type="InterPro" id="IPR001487">
    <property type="entry name" value="Bromodomain"/>
</dbReference>
<dbReference type="AlphaFoldDB" id="A0AAE0GW70"/>
<protein>
    <recommendedName>
        <fullName evidence="4">Bromo domain-containing protein</fullName>
    </recommendedName>
</protein>
<dbReference type="Gene3D" id="1.20.920.10">
    <property type="entry name" value="Bromodomain-like"/>
    <property type="match status" value="1"/>
</dbReference>
<feature type="compositionally biased region" description="Polar residues" evidence="3">
    <location>
        <begin position="801"/>
        <end position="811"/>
    </location>
</feature>
<evidence type="ECO:0000256" key="3">
    <source>
        <dbReference type="SAM" id="MobiDB-lite"/>
    </source>
</evidence>
<keyword evidence="6" id="KW-1185">Reference proteome</keyword>
<proteinExistence type="predicted"/>
<dbReference type="SUPFAM" id="SSF47370">
    <property type="entry name" value="Bromodomain"/>
    <property type="match status" value="1"/>
</dbReference>
<feature type="region of interest" description="Disordered" evidence="3">
    <location>
        <begin position="140"/>
        <end position="197"/>
    </location>
</feature>
<dbReference type="InterPro" id="IPR036427">
    <property type="entry name" value="Bromodomain-like_sf"/>
</dbReference>
<dbReference type="EMBL" id="LGRX02001802">
    <property type="protein sequence ID" value="KAK3285464.1"/>
    <property type="molecule type" value="Genomic_DNA"/>
</dbReference>
<dbReference type="PRINTS" id="PR00503">
    <property type="entry name" value="BROMODOMAIN"/>
</dbReference>
<dbReference type="Pfam" id="PF00439">
    <property type="entry name" value="Bromodomain"/>
    <property type="match status" value="1"/>
</dbReference>
<dbReference type="PROSITE" id="PS50014">
    <property type="entry name" value="BROMODOMAIN_2"/>
    <property type="match status" value="1"/>
</dbReference>
<sequence length="811" mass="86972">MKVLPEVAIPDVPPLLASVEAEVQEDTPQSNAEPLAANNMIADGDKVSDIELPHVPELRSQLVSAQRTLERLVSQGLQSPAARRQSPLIAAVLSSDARQISITKQESEERAHRIPAGYAVIGVPSRVLASAKASLVNPTQHCATTSSAPTRAATRPRGRPPSLRVPTPKTPGHFTSDVPTFTPSMTPSTAPKLSLPSNIGAVRDGAISKIRRKETGKERRLALKQKLRALGAAVERVSSQVAKVIAQSSDTKAALGSADGSSAPSITAQVEATRKKRMGDMLSRQCLSSIKQTMAHKWAFPFNEPVDAEKLNLRDYHDIVKEPMDLRTIKEKIERSEYEHPDDVAGHARLTFNNAMLYNPPGSDVHVMATTLLEFFETKWRALTLPRIGEIDALARMEEAKMTARLAEAQRVRGMLPNQHTMSLQRTLEDTEKQLEHLKQQAATRSFHEARMHRLKSLLEFLPDARMREAVALVPPGVRPGGVRLMALTAADLELLQKQPFVLRKLEHYVRRALRPYVHRARAVTALQPQPTALLDGPSEAHPLEYEPLLPADFTAADLAGSDVGKATAATAAVRVPEPLPLERVASVQRDVMMQPLDGLARPPQDDADGLGGDGHDFKPELLGDMEHVLGGTTDAAAAEAWQLRETSSEAREDADREDAAMEDGVAQEMGAGVAQEGGDPGEIPLVSGAEEDAKGAAQEGGASARAEVPLVQKQGAHAGEGAVEAGLATAVEEPAVMVTATAATMASTVGEASLSEDEAVVPLTEVSVQVSERAEVMQTGDDGDQGQSSENGSHMEVDEQQAQGASNVEV</sequence>
<name>A0AAE0GW70_9CHLO</name>